<dbReference type="GO" id="GO:0046677">
    <property type="term" value="P:response to antibiotic"/>
    <property type="evidence" value="ECO:0007669"/>
    <property type="project" value="InterPro"/>
</dbReference>
<evidence type="ECO:0000313" key="9">
    <source>
        <dbReference type="EMBL" id="MBS7456026.1"/>
    </source>
</evidence>
<evidence type="ECO:0000313" key="8">
    <source>
        <dbReference type="EMBL" id="MBR0562893.1"/>
    </source>
</evidence>
<dbReference type="PANTHER" id="PTHR30055">
    <property type="entry name" value="HTH-TYPE TRANSCRIPTIONAL REGULATOR RUTR"/>
    <property type="match status" value="1"/>
</dbReference>
<dbReference type="GO" id="GO:0045892">
    <property type="term" value="P:negative regulation of DNA-templated transcription"/>
    <property type="evidence" value="ECO:0007669"/>
    <property type="project" value="InterPro"/>
</dbReference>
<dbReference type="Pfam" id="PF00440">
    <property type="entry name" value="TetR_N"/>
    <property type="match status" value="1"/>
</dbReference>
<reference evidence="8" key="2">
    <citation type="submission" date="2021-04" db="EMBL/GenBank/DDBJ databases">
        <authorList>
            <person name="Karlyshev A.V."/>
        </authorList>
    </citation>
    <scope>NUCLEOTIDE SEQUENCE</scope>
    <source>
        <strain evidence="8">LMG 29479</strain>
    </source>
</reference>
<dbReference type="Pfam" id="PF02909">
    <property type="entry name" value="TetR_C_1"/>
    <property type="match status" value="1"/>
</dbReference>
<name>A0A8J7VWB6_9GAMM</name>
<dbReference type="RefSeq" id="WP_211926816.1">
    <property type="nucleotide sequence ID" value="NZ_JAGQFT020000002.1"/>
</dbReference>
<evidence type="ECO:0000256" key="5">
    <source>
        <dbReference type="ARBA" id="ARBA00023163"/>
    </source>
</evidence>
<evidence type="ECO:0000313" key="10">
    <source>
        <dbReference type="Proteomes" id="UP000675747"/>
    </source>
</evidence>
<dbReference type="InterPro" id="IPR036271">
    <property type="entry name" value="Tet_transcr_reg_TetR-rel_C_sf"/>
</dbReference>
<dbReference type="InterPro" id="IPR009057">
    <property type="entry name" value="Homeodomain-like_sf"/>
</dbReference>
<dbReference type="GO" id="GO:0003700">
    <property type="term" value="F:DNA-binding transcription factor activity"/>
    <property type="evidence" value="ECO:0007669"/>
    <property type="project" value="TreeGrafter"/>
</dbReference>
<dbReference type="InterPro" id="IPR001647">
    <property type="entry name" value="HTH_TetR"/>
</dbReference>
<dbReference type="InterPro" id="IPR050109">
    <property type="entry name" value="HTH-type_TetR-like_transc_reg"/>
</dbReference>
<proteinExistence type="predicted"/>
<protein>
    <submittedName>
        <fullName evidence="8">TetR/AcrR family transcriptional regulator C-terminal domain-containing protein</fullName>
    </submittedName>
</protein>
<dbReference type="InterPro" id="IPR004111">
    <property type="entry name" value="Repressor_TetR_C"/>
</dbReference>
<dbReference type="SUPFAM" id="SSF46689">
    <property type="entry name" value="Homeodomain-like"/>
    <property type="match status" value="1"/>
</dbReference>
<dbReference type="PRINTS" id="PR00455">
    <property type="entry name" value="HTHTETR"/>
</dbReference>
<keyword evidence="2" id="KW-0678">Repressor</keyword>
<evidence type="ECO:0000259" key="7">
    <source>
        <dbReference type="PROSITE" id="PS50977"/>
    </source>
</evidence>
<comment type="function">
    <text evidence="1">TetR is the repressor of the tetracycline resistance element; its N-terminal region forms a helix-turn-helix structure and binds DNA. Binding of tetracycline to TetR reduces the repressor affinity for the tetracycline resistance gene (tetA) promoter operator sites.</text>
</comment>
<dbReference type="Proteomes" id="UP000675747">
    <property type="component" value="Unassembled WGS sequence"/>
</dbReference>
<keyword evidence="3" id="KW-0805">Transcription regulation</keyword>
<dbReference type="Gene3D" id="1.10.10.60">
    <property type="entry name" value="Homeodomain-like"/>
    <property type="match status" value="1"/>
</dbReference>
<reference evidence="9 10" key="1">
    <citation type="journal article" date="2021" name="Microbiol. Resour. Announc.">
        <title>Draft Genome Sequence of Coralloluteibacterium stylophorae LMG 29479T.</title>
        <authorList>
            <person name="Karlyshev A.V."/>
            <person name="Kudryashova E.B."/>
            <person name="Ariskina E.V."/>
            <person name="Conroy A.P."/>
            <person name="Abidueva E.Y."/>
        </authorList>
    </citation>
    <scope>NUCLEOTIDE SEQUENCE [LARGE SCALE GENOMIC DNA]</scope>
    <source>
        <strain evidence="9 10">LMG 29479</strain>
    </source>
</reference>
<dbReference type="PANTHER" id="PTHR30055:SF151">
    <property type="entry name" value="TRANSCRIPTIONAL REGULATORY PROTEIN"/>
    <property type="match status" value="1"/>
</dbReference>
<comment type="caution">
    <text evidence="8">The sequence shown here is derived from an EMBL/GenBank/DDBJ whole genome shotgun (WGS) entry which is preliminary data.</text>
</comment>
<sequence>MRRSIGREQIVEAAFRLLDEAGIEGVTLRKVACALGIRAPSLYWHFKSKQALTDAMADALIADVARDIHPGQPWRATLMQVAHGFRRGFRRHRDGARVYAGTYLATENVLRVGEASIGALVEAGAPVDFAATTAMDVAYYVMGFVIEEQALPEYRHFEDVGKAFLALSQARFPYCWQARHLLTEPDFDRRFEQGLGLMLDGIERWLAQHGGRPDGADPAAGAGTS</sequence>
<dbReference type="GO" id="GO:0000976">
    <property type="term" value="F:transcription cis-regulatory region binding"/>
    <property type="evidence" value="ECO:0007669"/>
    <property type="project" value="TreeGrafter"/>
</dbReference>
<dbReference type="SUPFAM" id="SSF48498">
    <property type="entry name" value="Tetracyclin repressor-like, C-terminal domain"/>
    <property type="match status" value="1"/>
</dbReference>
<evidence type="ECO:0000256" key="2">
    <source>
        <dbReference type="ARBA" id="ARBA00022491"/>
    </source>
</evidence>
<dbReference type="AlphaFoldDB" id="A0A8J7VWB6"/>
<evidence type="ECO:0000256" key="4">
    <source>
        <dbReference type="ARBA" id="ARBA00023125"/>
    </source>
</evidence>
<evidence type="ECO:0000256" key="1">
    <source>
        <dbReference type="ARBA" id="ARBA00002856"/>
    </source>
</evidence>
<dbReference type="PROSITE" id="PS50977">
    <property type="entry name" value="HTH_TETR_2"/>
    <property type="match status" value="1"/>
</dbReference>
<dbReference type="InterPro" id="IPR003012">
    <property type="entry name" value="Tet_transcr_reg_TetR"/>
</dbReference>
<dbReference type="PRINTS" id="PR00400">
    <property type="entry name" value="TETREPRESSOR"/>
</dbReference>
<dbReference type="EMBL" id="JAGQFT010000081">
    <property type="protein sequence ID" value="MBR0562893.1"/>
    <property type="molecule type" value="Genomic_DNA"/>
</dbReference>
<gene>
    <name evidence="9" type="ORF">KB893_002610</name>
    <name evidence="8" type="ORF">KB893_10250</name>
</gene>
<evidence type="ECO:0000256" key="6">
    <source>
        <dbReference type="PROSITE-ProRule" id="PRU00335"/>
    </source>
</evidence>
<dbReference type="EMBL" id="JAGQFT020000002">
    <property type="protein sequence ID" value="MBS7456026.1"/>
    <property type="molecule type" value="Genomic_DNA"/>
</dbReference>
<dbReference type="Gene3D" id="1.10.357.10">
    <property type="entry name" value="Tetracycline Repressor, domain 2"/>
    <property type="match status" value="1"/>
</dbReference>
<organism evidence="8">
    <name type="scientific">Coralloluteibacterium stylophorae</name>
    <dbReference type="NCBI Taxonomy" id="1776034"/>
    <lineage>
        <taxon>Bacteria</taxon>
        <taxon>Pseudomonadati</taxon>
        <taxon>Pseudomonadota</taxon>
        <taxon>Gammaproteobacteria</taxon>
        <taxon>Lysobacterales</taxon>
        <taxon>Lysobacteraceae</taxon>
        <taxon>Coralloluteibacterium</taxon>
    </lineage>
</organism>
<evidence type="ECO:0000256" key="3">
    <source>
        <dbReference type="ARBA" id="ARBA00023015"/>
    </source>
</evidence>
<accession>A0A8J7VWB6</accession>
<keyword evidence="10" id="KW-1185">Reference proteome</keyword>
<feature type="domain" description="HTH tetR-type" evidence="7">
    <location>
        <begin position="4"/>
        <end position="64"/>
    </location>
</feature>
<feature type="DNA-binding region" description="H-T-H motif" evidence="6">
    <location>
        <begin position="27"/>
        <end position="46"/>
    </location>
</feature>
<keyword evidence="4 6" id="KW-0238">DNA-binding</keyword>
<keyword evidence="5" id="KW-0804">Transcription</keyword>